<feature type="region of interest" description="Disordered" evidence="1">
    <location>
        <begin position="246"/>
        <end position="291"/>
    </location>
</feature>
<reference evidence="2 3" key="1">
    <citation type="submission" date="2016-10" db="EMBL/GenBank/DDBJ databases">
        <authorList>
            <person name="de Groot N.N."/>
        </authorList>
    </citation>
    <scope>NUCLEOTIDE SEQUENCE [LARGE SCALE GENOMIC DNA]</scope>
    <source>
        <strain evidence="2 3">S5-249</strain>
    </source>
</reference>
<dbReference type="RefSeq" id="WP_093309624.1">
    <property type="nucleotide sequence ID" value="NZ_FOZG01000001.1"/>
</dbReference>
<keyword evidence="3" id="KW-1185">Reference proteome</keyword>
<dbReference type="EMBL" id="FOZG01000001">
    <property type="protein sequence ID" value="SFR78491.1"/>
    <property type="molecule type" value="Genomic_DNA"/>
</dbReference>
<accession>A0A1I6JHR7</accession>
<feature type="compositionally biased region" description="Low complexity" evidence="1">
    <location>
        <begin position="268"/>
        <end position="280"/>
    </location>
</feature>
<name>A0A1I6JHR7_9SPHN</name>
<evidence type="ECO:0000313" key="3">
    <source>
        <dbReference type="Proteomes" id="UP000198824"/>
    </source>
</evidence>
<protein>
    <submittedName>
        <fullName evidence="2">Uncharacterized protein</fullName>
    </submittedName>
</protein>
<dbReference type="STRING" id="1166337.SAMN05192580_0287"/>
<proteinExistence type="predicted"/>
<dbReference type="AlphaFoldDB" id="A0A1I6JHR7"/>
<sequence>MARPIDIHLPGGTILLTPPGLLPDRLIGSKFAVRDGRALIRLRASATGLSDLRRAFHLLGLHVDPRFAGDLGLIGALEQAVARRRLDLHWLPEDCAGEVTPRADLRDRVPRHVRDWFAAEKVREALTRARPRMRRKYDRLMEQLLEPKHLVVALPLILDLAEPKGGGELLAFAFSAGRWEGPTAMEALAKATAECIVADDERMLERAADAYADALTALDSLVLGRFVARLGTKGIQPNAPPVESKIKAAAARPAPRPAPVRVEPKPAAKPAQKASIATEPTPEPKKAPAAEPACRLTSMKLTCEHGRTAGAEKILEVVPKSTASIGDKITSRMTMAGGCGSHPSYAIDGFFTYRGKGATFDFLAKTFDASIRGLFSLKNVTPHTYSVSGNACAGGDTYQVRAYPPGQISGKFDVSGFVERIADALKYLPMAPDSPLKLLRGAITYAGAWKEDEGSWKAFYEMSVGGGYDPLVGLVYDGPVYPVTLVPGFMSKWGVEAGLFWDIALGVGLSVTAVGKYWPHDNKTAWNDLKVEGGGAASGGFSLRLELCSPKVVKAAIKGTIGVEAKASSTSTRNSPNIELEFNMQFTGAKGIITLAAAFELLEWNREFQLLQPRPLFDPPLKKTL</sequence>
<gene>
    <name evidence="2" type="ORF">SAMN05192580_0287</name>
</gene>
<dbReference type="Proteomes" id="UP000198824">
    <property type="component" value="Unassembled WGS sequence"/>
</dbReference>
<evidence type="ECO:0000313" key="2">
    <source>
        <dbReference type="EMBL" id="SFR78491.1"/>
    </source>
</evidence>
<organism evidence="2 3">
    <name type="scientific">Sphingomonas jatrophae</name>
    <dbReference type="NCBI Taxonomy" id="1166337"/>
    <lineage>
        <taxon>Bacteria</taxon>
        <taxon>Pseudomonadati</taxon>
        <taxon>Pseudomonadota</taxon>
        <taxon>Alphaproteobacteria</taxon>
        <taxon>Sphingomonadales</taxon>
        <taxon>Sphingomonadaceae</taxon>
        <taxon>Sphingomonas</taxon>
    </lineage>
</organism>
<evidence type="ECO:0000256" key="1">
    <source>
        <dbReference type="SAM" id="MobiDB-lite"/>
    </source>
</evidence>